<sequence>MAPPYVRAAGRFEAQLSVLTGAGNMGNYNMHAVAKVVHGGKAYEVPVLTGNALKHWHSVYLAEVYQDLGGKQLNEFCMKGVGLRGKNLGGDDASSEAEAIKDLCNDLHGFLLPDKQIKRDSLVRVSFAVPVLEEKNLEAASKFAVVHNRVDPFKRTQQVKSKEEQEGTEMMVFKQEYSSAVYGFAVAMDLGLSGVPLYQEGKSDVDDKERELRIKSALVALLRLFNGVGSKQARALPIARLRELVIAISDSPIPNLVHGAYPDYVARSAELLTAYLRAVGKKGVVLCYGVDCPRSNDVLECKKADTLDALFQEVLGRALPGGQPARR</sequence>
<dbReference type="PANTHER" id="PTHR37459">
    <property type="match status" value="1"/>
</dbReference>
<organism evidence="3 4">
    <name type="scientific">Pyrobaculum neutrophilum (strain DSM 2338 / JCM 9278 / NBRC 100436 / V24Sta)</name>
    <name type="common">Thermoproteus neutrophilus</name>
    <dbReference type="NCBI Taxonomy" id="444157"/>
    <lineage>
        <taxon>Archaea</taxon>
        <taxon>Thermoproteota</taxon>
        <taxon>Thermoprotei</taxon>
        <taxon>Thermoproteales</taxon>
        <taxon>Thermoproteaceae</taxon>
        <taxon>Pyrobaculum</taxon>
    </lineage>
</organism>
<accession>B1YE53</accession>
<comment type="function">
    <text evidence="2">CRISPR (clustered regularly interspaced short palindromic repeat) is an adaptive immune system that provides protection against mobile genetic elements (viruses, transposable elements and conjugative plasmids). CRISPR clusters contain spacers, sequences complementary to antecedent mobile elements, and target invading nucleic acids. CRISPR clusters are transcribed and processed into CRISPR RNA (crRNA).</text>
</comment>
<dbReference type="Proteomes" id="UP000001694">
    <property type="component" value="Chromosome"/>
</dbReference>
<dbReference type="GO" id="GO:0051607">
    <property type="term" value="P:defense response to virus"/>
    <property type="evidence" value="ECO:0007669"/>
    <property type="project" value="UniProtKB-KW"/>
</dbReference>
<dbReference type="eggNOG" id="arCOG03617">
    <property type="taxonomic scope" value="Archaea"/>
</dbReference>
<keyword evidence="4" id="KW-1185">Reference proteome</keyword>
<gene>
    <name evidence="3" type="ordered locus">Tneu_1136</name>
</gene>
<dbReference type="KEGG" id="tne:Tneu_1136"/>
<dbReference type="PANTHER" id="PTHR37459:SF1">
    <property type="entry name" value="CRISPR-ASSOCIATED PROTEIN CAS7_CST2_DEVR"/>
    <property type="match status" value="1"/>
</dbReference>
<dbReference type="AlphaFoldDB" id="B1YE53"/>
<dbReference type="NCBIfam" id="TIGR01875">
    <property type="entry name" value="cas_MJ0381"/>
    <property type="match status" value="1"/>
</dbReference>
<name>B1YE53_PYRNV</name>
<evidence type="ECO:0000256" key="2">
    <source>
        <dbReference type="ARBA" id="ARBA00025626"/>
    </source>
</evidence>
<dbReference type="EMBL" id="CP001014">
    <property type="protein sequence ID" value="ACB40066.1"/>
    <property type="molecule type" value="Genomic_DNA"/>
</dbReference>
<dbReference type="STRING" id="444157.Tneu_1136"/>
<protein>
    <submittedName>
        <fullName evidence="3">CRISPR-associated autoregulator, DevR family</fullName>
    </submittedName>
</protein>
<proteinExistence type="predicted"/>
<reference evidence="3" key="1">
    <citation type="submission" date="2008-03" db="EMBL/GenBank/DDBJ databases">
        <title>Complete sequence of Thermoproteus neutrophilus V24Sta.</title>
        <authorList>
            <consortium name="US DOE Joint Genome Institute"/>
            <person name="Copeland A."/>
            <person name="Lucas S."/>
            <person name="Lapidus A."/>
            <person name="Glavina del Rio T."/>
            <person name="Dalin E."/>
            <person name="Tice H."/>
            <person name="Bruce D."/>
            <person name="Goodwin L."/>
            <person name="Pitluck S."/>
            <person name="Sims D."/>
            <person name="Brettin T."/>
            <person name="Detter J.C."/>
            <person name="Han C."/>
            <person name="Kuske C.R."/>
            <person name="Schmutz J."/>
            <person name="Larimer F."/>
            <person name="Land M."/>
            <person name="Hauser L."/>
            <person name="Kyrpides N."/>
            <person name="Mikhailova N."/>
            <person name="Biddle J.F."/>
            <person name="Zhang Z."/>
            <person name="Fitz-Gibbon S.T."/>
            <person name="Lowe T.M."/>
            <person name="Saltikov C."/>
            <person name="House C.H."/>
            <person name="Richardson P."/>
        </authorList>
    </citation>
    <scope>NUCLEOTIDE SEQUENCE [LARGE SCALE GENOMIC DNA]</scope>
    <source>
        <strain evidence="3">V24Sta</strain>
    </source>
</reference>
<evidence type="ECO:0000256" key="1">
    <source>
        <dbReference type="ARBA" id="ARBA00023118"/>
    </source>
</evidence>
<keyword evidence="1" id="KW-0051">Antiviral defense</keyword>
<dbReference type="NCBIfam" id="TIGR02583">
    <property type="entry name" value="DevR_archaea"/>
    <property type="match status" value="1"/>
</dbReference>
<evidence type="ECO:0000313" key="3">
    <source>
        <dbReference type="EMBL" id="ACB40066.1"/>
    </source>
</evidence>
<evidence type="ECO:0000313" key="4">
    <source>
        <dbReference type="Proteomes" id="UP000001694"/>
    </source>
</evidence>
<dbReference type="InterPro" id="IPR052681">
    <property type="entry name" value="CRISPR-Cas7/Cst2/DevR"/>
</dbReference>
<dbReference type="InterPro" id="IPR010154">
    <property type="entry name" value="CRISPR-assoc_Cas7/Cst2/DevR"/>
</dbReference>
<dbReference type="Pfam" id="PF01905">
    <property type="entry name" value="DevR"/>
    <property type="match status" value="1"/>
</dbReference>
<dbReference type="HOGENOM" id="CLU_054331_1_0_2"/>
<dbReference type="InterPro" id="IPR002764">
    <property type="entry name" value="Cas7/Cst2/DevR_sub_I-a/Apern"/>
</dbReference>